<sequence>MREGKANRNREQTALGGSTRKASQEGLNLFVGVADPPRPEEEKPPACVGGTTNNIKRSHTARSGNGTLPDPAGGLTLTGQDRKRVRRYKVQNRAPLSPALAPQPIYTQQ</sequence>
<evidence type="ECO:0000256" key="1">
    <source>
        <dbReference type="SAM" id="MobiDB-lite"/>
    </source>
</evidence>
<feature type="region of interest" description="Disordered" evidence="1">
    <location>
        <begin position="1"/>
        <end position="109"/>
    </location>
</feature>
<dbReference type="Proteomes" id="UP001066276">
    <property type="component" value="Chromosome 6"/>
</dbReference>
<feature type="compositionally biased region" description="Polar residues" evidence="1">
    <location>
        <begin position="50"/>
        <end position="66"/>
    </location>
</feature>
<dbReference type="EMBL" id="JANPWB010000010">
    <property type="protein sequence ID" value="KAJ1137283.1"/>
    <property type="molecule type" value="Genomic_DNA"/>
</dbReference>
<proteinExistence type="predicted"/>
<evidence type="ECO:0000313" key="3">
    <source>
        <dbReference type="Proteomes" id="UP001066276"/>
    </source>
</evidence>
<dbReference type="AlphaFoldDB" id="A0AAV7QFN1"/>
<evidence type="ECO:0000313" key="2">
    <source>
        <dbReference type="EMBL" id="KAJ1137283.1"/>
    </source>
</evidence>
<name>A0AAV7QFN1_PLEWA</name>
<organism evidence="2 3">
    <name type="scientific">Pleurodeles waltl</name>
    <name type="common">Iberian ribbed newt</name>
    <dbReference type="NCBI Taxonomy" id="8319"/>
    <lineage>
        <taxon>Eukaryota</taxon>
        <taxon>Metazoa</taxon>
        <taxon>Chordata</taxon>
        <taxon>Craniata</taxon>
        <taxon>Vertebrata</taxon>
        <taxon>Euteleostomi</taxon>
        <taxon>Amphibia</taxon>
        <taxon>Batrachia</taxon>
        <taxon>Caudata</taxon>
        <taxon>Salamandroidea</taxon>
        <taxon>Salamandridae</taxon>
        <taxon>Pleurodelinae</taxon>
        <taxon>Pleurodeles</taxon>
    </lineage>
</organism>
<gene>
    <name evidence="2" type="ORF">NDU88_003696</name>
</gene>
<protein>
    <submittedName>
        <fullName evidence="2">Uncharacterized protein</fullName>
    </submittedName>
</protein>
<comment type="caution">
    <text evidence="2">The sequence shown here is derived from an EMBL/GenBank/DDBJ whole genome shotgun (WGS) entry which is preliminary data.</text>
</comment>
<feature type="compositionally biased region" description="Basic and acidic residues" evidence="1">
    <location>
        <begin position="1"/>
        <end position="11"/>
    </location>
</feature>
<keyword evidence="3" id="KW-1185">Reference proteome</keyword>
<accession>A0AAV7QFN1</accession>
<reference evidence="2" key="1">
    <citation type="journal article" date="2022" name="bioRxiv">
        <title>Sequencing and chromosome-scale assembly of the giantPleurodeles waltlgenome.</title>
        <authorList>
            <person name="Brown T."/>
            <person name="Elewa A."/>
            <person name="Iarovenko S."/>
            <person name="Subramanian E."/>
            <person name="Araus A.J."/>
            <person name="Petzold A."/>
            <person name="Susuki M."/>
            <person name="Suzuki K.-i.T."/>
            <person name="Hayashi T."/>
            <person name="Toyoda A."/>
            <person name="Oliveira C."/>
            <person name="Osipova E."/>
            <person name="Leigh N.D."/>
            <person name="Simon A."/>
            <person name="Yun M.H."/>
        </authorList>
    </citation>
    <scope>NUCLEOTIDE SEQUENCE</scope>
    <source>
        <strain evidence="2">20211129_DDA</strain>
        <tissue evidence="2">Liver</tissue>
    </source>
</reference>